<feature type="region of interest" description="Disordered" evidence="3">
    <location>
        <begin position="1"/>
        <end position="21"/>
    </location>
</feature>
<reference evidence="5 6" key="1">
    <citation type="submission" date="2020-07" db="EMBL/GenBank/DDBJ databases">
        <title>Sequencing the genomes of 1000 actinobacteria strains.</title>
        <authorList>
            <person name="Klenk H.-P."/>
        </authorList>
    </citation>
    <scope>NUCLEOTIDE SEQUENCE [LARGE SCALE GENOMIC DNA]</scope>
    <source>
        <strain evidence="5 6">DSM 44121</strain>
    </source>
</reference>
<evidence type="ECO:0000256" key="2">
    <source>
        <dbReference type="ARBA" id="ARBA00022801"/>
    </source>
</evidence>
<evidence type="ECO:0000256" key="1">
    <source>
        <dbReference type="ARBA" id="ARBA00008324"/>
    </source>
</evidence>
<dbReference type="PANTHER" id="PTHR21660:SF1">
    <property type="entry name" value="ACYL-COENZYME A THIOESTERASE 13"/>
    <property type="match status" value="1"/>
</dbReference>
<evidence type="ECO:0000259" key="4">
    <source>
        <dbReference type="Pfam" id="PF03061"/>
    </source>
</evidence>
<dbReference type="PANTHER" id="PTHR21660">
    <property type="entry name" value="THIOESTERASE SUPERFAMILY MEMBER-RELATED"/>
    <property type="match status" value="1"/>
</dbReference>
<dbReference type="RefSeq" id="WP_182620648.1">
    <property type="nucleotide sequence ID" value="NZ_BAAATF010000001.1"/>
</dbReference>
<dbReference type="Pfam" id="PF03061">
    <property type="entry name" value="4HBT"/>
    <property type="match status" value="1"/>
</dbReference>
<keyword evidence="6" id="KW-1185">Reference proteome</keyword>
<dbReference type="Gene3D" id="3.10.129.10">
    <property type="entry name" value="Hotdog Thioesterase"/>
    <property type="match status" value="1"/>
</dbReference>
<dbReference type="AlphaFoldDB" id="A0A7W3PGT0"/>
<comment type="similarity">
    <text evidence="1">Belongs to the thioesterase PaaI family.</text>
</comment>
<proteinExistence type="inferred from homology"/>
<dbReference type="InterPro" id="IPR039298">
    <property type="entry name" value="ACOT13"/>
</dbReference>
<dbReference type="InterPro" id="IPR006683">
    <property type="entry name" value="Thioestr_dom"/>
</dbReference>
<name>A0A7W3PGT0_9MICO</name>
<protein>
    <submittedName>
        <fullName evidence="5">Uncharacterized protein (TIGR00369 family)</fullName>
    </submittedName>
</protein>
<sequence>MSETQQTDAPDAHEATSAHEAWGAPRSRDLTWYDPIQTAAQAPLMSGVEFLRRMRDGLIPPPPIASHFGLDIDEVEEGRVTFRCTPDESGYNPIGTIHGGVLCTLLDTVCGCAIQSVLPQGKGYTSIEIKVSYVKAVRGGGGPLSAEGTVVKAGSRVGFTEGVVRDATGAVVATASSTLLIFDLPTPTPQA</sequence>
<dbReference type="InterPro" id="IPR003736">
    <property type="entry name" value="PAAI_dom"/>
</dbReference>
<accession>A0A7W3PGT0</accession>
<dbReference type="GO" id="GO:0047617">
    <property type="term" value="F:fatty acyl-CoA hydrolase activity"/>
    <property type="evidence" value="ECO:0007669"/>
    <property type="project" value="InterPro"/>
</dbReference>
<comment type="caution">
    <text evidence="5">The sequence shown here is derived from an EMBL/GenBank/DDBJ whole genome shotgun (WGS) entry which is preliminary data.</text>
</comment>
<dbReference type="InterPro" id="IPR029069">
    <property type="entry name" value="HotDog_dom_sf"/>
</dbReference>
<dbReference type="CDD" id="cd03443">
    <property type="entry name" value="PaaI_thioesterase"/>
    <property type="match status" value="1"/>
</dbReference>
<keyword evidence="2" id="KW-0378">Hydrolase</keyword>
<dbReference type="SUPFAM" id="SSF54637">
    <property type="entry name" value="Thioesterase/thiol ester dehydrase-isomerase"/>
    <property type="match status" value="1"/>
</dbReference>
<feature type="domain" description="Thioesterase" evidence="4">
    <location>
        <begin position="95"/>
        <end position="172"/>
    </location>
</feature>
<dbReference type="Proteomes" id="UP000540568">
    <property type="component" value="Unassembled WGS sequence"/>
</dbReference>
<dbReference type="NCBIfam" id="TIGR00369">
    <property type="entry name" value="unchar_dom_1"/>
    <property type="match status" value="1"/>
</dbReference>
<dbReference type="EMBL" id="JACGWV010000003">
    <property type="protein sequence ID" value="MBA8811545.1"/>
    <property type="molecule type" value="Genomic_DNA"/>
</dbReference>
<gene>
    <name evidence="5" type="ORF">FHX71_005552</name>
</gene>
<evidence type="ECO:0000313" key="5">
    <source>
        <dbReference type="EMBL" id="MBA8811545.1"/>
    </source>
</evidence>
<evidence type="ECO:0000313" key="6">
    <source>
        <dbReference type="Proteomes" id="UP000540568"/>
    </source>
</evidence>
<organism evidence="5 6">
    <name type="scientific">Promicromonospora sukumoe</name>
    <dbReference type="NCBI Taxonomy" id="88382"/>
    <lineage>
        <taxon>Bacteria</taxon>
        <taxon>Bacillati</taxon>
        <taxon>Actinomycetota</taxon>
        <taxon>Actinomycetes</taxon>
        <taxon>Micrococcales</taxon>
        <taxon>Promicromonosporaceae</taxon>
        <taxon>Promicromonospora</taxon>
    </lineage>
</organism>
<evidence type="ECO:0000256" key="3">
    <source>
        <dbReference type="SAM" id="MobiDB-lite"/>
    </source>
</evidence>